<dbReference type="InterPro" id="IPR007886">
    <property type="entry name" value="AlaDH/PNT_N"/>
</dbReference>
<evidence type="ECO:0000256" key="3">
    <source>
        <dbReference type="ARBA" id="ARBA00023027"/>
    </source>
</evidence>
<dbReference type="PANTHER" id="PTHR11133">
    <property type="entry name" value="SACCHAROPINE DEHYDROGENASE"/>
    <property type="match status" value="1"/>
</dbReference>
<comment type="pathway">
    <text evidence="5">Amino-acid biosynthesis; L-lysine biosynthesis via AAA pathway; L-lysine from L-alpha-aminoadipate (fungal route): step 3/3.</text>
</comment>
<reference evidence="10" key="1">
    <citation type="journal article" date="2020" name="Stud. Mycol.">
        <title>101 Dothideomycetes genomes: a test case for predicting lifestyles and emergence of pathogens.</title>
        <authorList>
            <person name="Haridas S."/>
            <person name="Albert R."/>
            <person name="Binder M."/>
            <person name="Bloem J."/>
            <person name="Labutti K."/>
            <person name="Salamov A."/>
            <person name="Andreopoulos B."/>
            <person name="Baker S."/>
            <person name="Barry K."/>
            <person name="Bills G."/>
            <person name="Bluhm B."/>
            <person name="Cannon C."/>
            <person name="Castanera R."/>
            <person name="Culley D."/>
            <person name="Daum C."/>
            <person name="Ezra D."/>
            <person name="Gonzalez J."/>
            <person name="Henrissat B."/>
            <person name="Kuo A."/>
            <person name="Liang C."/>
            <person name="Lipzen A."/>
            <person name="Lutzoni F."/>
            <person name="Magnuson J."/>
            <person name="Mondo S."/>
            <person name="Nolan M."/>
            <person name="Ohm R."/>
            <person name="Pangilinan J."/>
            <person name="Park H.-J."/>
            <person name="Ramirez L."/>
            <person name="Alfaro M."/>
            <person name="Sun H."/>
            <person name="Tritt A."/>
            <person name="Yoshinaga Y."/>
            <person name="Zwiers L.-H."/>
            <person name="Turgeon B."/>
            <person name="Goodwin S."/>
            <person name="Spatafora J."/>
            <person name="Crous P."/>
            <person name="Grigoriev I."/>
        </authorList>
    </citation>
    <scope>NUCLEOTIDE SEQUENCE</scope>
    <source>
        <strain evidence="10">CBS 116435</strain>
    </source>
</reference>
<dbReference type="OrthoDB" id="265306at2759"/>
<feature type="active site" description="Proton acceptor" evidence="6">
    <location>
        <position position="77"/>
    </location>
</feature>
<name>A0A9P4PYF0_9PEZI</name>
<dbReference type="EMBL" id="MU003893">
    <property type="protein sequence ID" value="KAF2716125.1"/>
    <property type="molecule type" value="Genomic_DNA"/>
</dbReference>
<keyword evidence="2 5" id="KW-0560">Oxidoreductase</keyword>
<feature type="domain" description="Alanine dehydrogenase/pyridine nucleotide transhydrogenase N-terminal" evidence="9">
    <location>
        <begin position="7"/>
        <end position="127"/>
    </location>
</feature>
<dbReference type="GO" id="GO:0019878">
    <property type="term" value="P:lysine biosynthetic process via aminoadipic acid"/>
    <property type="evidence" value="ECO:0007669"/>
    <property type="project" value="TreeGrafter"/>
</dbReference>
<evidence type="ECO:0000256" key="6">
    <source>
        <dbReference type="PIRSR" id="PIRSR018250-1"/>
    </source>
</evidence>
<dbReference type="Proteomes" id="UP000799441">
    <property type="component" value="Unassembled WGS sequence"/>
</dbReference>
<keyword evidence="4 5" id="KW-0457">Lysine biosynthesis</keyword>
<feature type="binding site" evidence="7">
    <location>
        <begin position="201"/>
        <end position="202"/>
    </location>
    <ligand>
        <name>NAD(+)</name>
        <dbReference type="ChEBI" id="CHEBI:57540"/>
    </ligand>
</feature>
<dbReference type="PANTHER" id="PTHR11133:SF23">
    <property type="entry name" value="SACCHAROPINE DEHYDROGENASE [NAD(+), L-LYSINE-FORMING]"/>
    <property type="match status" value="1"/>
</dbReference>
<comment type="caution">
    <text evidence="10">The sequence shown here is derived from an EMBL/GenBank/DDBJ whole genome shotgun (WGS) entry which is preliminary data.</text>
</comment>
<comment type="similarity">
    <text evidence="1 5">Belongs to the AlaDH/PNT family.</text>
</comment>
<evidence type="ECO:0000256" key="2">
    <source>
        <dbReference type="ARBA" id="ARBA00023002"/>
    </source>
</evidence>
<dbReference type="PIRSF" id="PIRSF018250">
    <property type="entry name" value="Saccharopine_DH_Lys"/>
    <property type="match status" value="1"/>
</dbReference>
<gene>
    <name evidence="10" type="ORF">K431DRAFT_342167</name>
</gene>
<dbReference type="InterPro" id="IPR027281">
    <property type="entry name" value="Lys1"/>
</dbReference>
<keyword evidence="11" id="KW-1185">Reference proteome</keyword>
<keyword evidence="3 5" id="KW-0520">NAD</keyword>
<dbReference type="Gene3D" id="3.40.50.720">
    <property type="entry name" value="NAD(P)-binding Rossmann-like Domain"/>
    <property type="match status" value="2"/>
</dbReference>
<dbReference type="InterPro" id="IPR051168">
    <property type="entry name" value="AASS"/>
</dbReference>
<sequence>MSAIGFHLRAENYPVGLVTSITPETARSLLDEGFEVKVESSNVRIYKDQEYEAVGAQVVPAGSWTVAPPDHIIVGIKQIDDDTFPVTQTHYFASHYYKEQKGWSKGLRRFAQGGGILLDRGWIKRVTGFELNTFEPLTGFSGACMAMKVWEHQLSHPHGPSMDALPQYRMDGLLVEAQHALEGGRKLAGKLPRIILLGARGRCGKAVMYSLEKIGLPAENVIQWGRTETSQPGPYHDILQSDILINCAFVAQPGLGRKLSVIIDISCDSNGPYHPLPVYNSGNSLEQPTQSIDVPTGPPLTVSAIGYLPVIVAAEASDVASRNNLPLFRLWRDYRRAEVWRKLEKLFFEKLNSLPDEKFRSLL</sequence>
<feature type="active site" description="Proton donor" evidence="6">
    <location>
        <position position="95"/>
    </location>
</feature>
<feature type="binding site" evidence="7">
    <location>
        <position position="229"/>
    </location>
    <ligand>
        <name>NAD(+)</name>
        <dbReference type="ChEBI" id="CHEBI:57540"/>
    </ligand>
</feature>
<evidence type="ECO:0000256" key="1">
    <source>
        <dbReference type="ARBA" id="ARBA00005689"/>
    </source>
</evidence>
<proteinExistence type="inferred from homology"/>
<evidence type="ECO:0000256" key="8">
    <source>
        <dbReference type="PIRSR" id="PIRSR018250-4"/>
    </source>
</evidence>
<dbReference type="SUPFAM" id="SSF52283">
    <property type="entry name" value="Formate/glycerate dehydrogenase catalytic domain-like"/>
    <property type="match status" value="1"/>
</dbReference>
<accession>A0A9P4PYF0</accession>
<organism evidence="10 11">
    <name type="scientific">Polychaeton citri CBS 116435</name>
    <dbReference type="NCBI Taxonomy" id="1314669"/>
    <lineage>
        <taxon>Eukaryota</taxon>
        <taxon>Fungi</taxon>
        <taxon>Dikarya</taxon>
        <taxon>Ascomycota</taxon>
        <taxon>Pezizomycotina</taxon>
        <taxon>Dothideomycetes</taxon>
        <taxon>Dothideomycetidae</taxon>
        <taxon>Capnodiales</taxon>
        <taxon>Capnodiaceae</taxon>
        <taxon>Polychaeton</taxon>
    </lineage>
</organism>
<comment type="catalytic activity">
    <reaction evidence="5">
        <text>L-saccharopine + NAD(+) + H2O = L-lysine + 2-oxoglutarate + NADH + H(+)</text>
        <dbReference type="Rhea" id="RHEA:12440"/>
        <dbReference type="ChEBI" id="CHEBI:15377"/>
        <dbReference type="ChEBI" id="CHEBI:15378"/>
        <dbReference type="ChEBI" id="CHEBI:16810"/>
        <dbReference type="ChEBI" id="CHEBI:32551"/>
        <dbReference type="ChEBI" id="CHEBI:57540"/>
        <dbReference type="ChEBI" id="CHEBI:57945"/>
        <dbReference type="ChEBI" id="CHEBI:57951"/>
        <dbReference type="EC" id="1.5.1.7"/>
    </reaction>
</comment>
<feature type="disulfide bond" evidence="8">
    <location>
        <begin position="203"/>
        <end position="247"/>
    </location>
</feature>
<evidence type="ECO:0000313" key="11">
    <source>
        <dbReference type="Proteomes" id="UP000799441"/>
    </source>
</evidence>
<dbReference type="AlphaFoldDB" id="A0A9P4PYF0"/>
<dbReference type="EC" id="1.5.1.7" evidence="5"/>
<dbReference type="GO" id="GO:0005737">
    <property type="term" value="C:cytoplasm"/>
    <property type="evidence" value="ECO:0007669"/>
    <property type="project" value="TreeGrafter"/>
</dbReference>
<evidence type="ECO:0000256" key="5">
    <source>
        <dbReference type="PIRNR" id="PIRNR018250"/>
    </source>
</evidence>
<evidence type="ECO:0000256" key="7">
    <source>
        <dbReference type="PIRSR" id="PIRSR018250-3"/>
    </source>
</evidence>
<dbReference type="GO" id="GO:0004754">
    <property type="term" value="F:saccharopine dehydrogenase (NAD+, L-lysine-forming) activity"/>
    <property type="evidence" value="ECO:0007669"/>
    <property type="project" value="UniProtKB-EC"/>
</dbReference>
<keyword evidence="5" id="KW-0028">Amino-acid biosynthesis</keyword>
<evidence type="ECO:0000259" key="9">
    <source>
        <dbReference type="SMART" id="SM01003"/>
    </source>
</evidence>
<evidence type="ECO:0000256" key="4">
    <source>
        <dbReference type="ARBA" id="ARBA00023154"/>
    </source>
</evidence>
<feature type="binding site" evidence="7">
    <location>
        <begin position="305"/>
        <end position="308"/>
    </location>
    <ligand>
        <name>NAD(+)</name>
        <dbReference type="ChEBI" id="CHEBI:57540"/>
    </ligand>
</feature>
<evidence type="ECO:0000313" key="10">
    <source>
        <dbReference type="EMBL" id="KAF2716125.1"/>
    </source>
</evidence>
<protein>
    <recommendedName>
        <fullName evidence="5">Saccharopine dehydrogenase [NAD(+), L-lysine-forming]</fullName>
        <shortName evidence="5">SDH</shortName>
        <ecNumber evidence="5">1.5.1.7</ecNumber>
    </recommendedName>
    <alternativeName>
        <fullName evidence="5">Lysine--2-oxoglutarate reductase</fullName>
    </alternativeName>
</protein>
<dbReference type="Pfam" id="PF05222">
    <property type="entry name" value="AlaDh_PNT_N"/>
    <property type="match status" value="1"/>
</dbReference>
<dbReference type="SMART" id="SM01003">
    <property type="entry name" value="AlaDh_PNT_N"/>
    <property type="match status" value="1"/>
</dbReference>